<protein>
    <submittedName>
        <fullName evidence="2">Uncharacterized protein</fullName>
    </submittedName>
</protein>
<proteinExistence type="predicted"/>
<accession>A0A1D3D6P1</accession>
<gene>
    <name evidence="2" type="ORF">cyc_00500</name>
</gene>
<comment type="caution">
    <text evidence="2">The sequence shown here is derived from an EMBL/GenBank/DDBJ whole genome shotgun (WGS) entry which is preliminary data.</text>
</comment>
<keyword evidence="3" id="KW-1185">Reference proteome</keyword>
<evidence type="ECO:0000313" key="3">
    <source>
        <dbReference type="Proteomes" id="UP000095192"/>
    </source>
</evidence>
<dbReference type="VEuPathDB" id="ToxoDB:LOC34624397"/>
<dbReference type="VEuPathDB" id="ToxoDB:cyc_00500"/>
<evidence type="ECO:0000256" key="1">
    <source>
        <dbReference type="SAM" id="MobiDB-lite"/>
    </source>
</evidence>
<dbReference type="InParanoid" id="A0A1D3D6P1"/>
<dbReference type="AlphaFoldDB" id="A0A1D3D6P1"/>
<organism evidence="2 3">
    <name type="scientific">Cyclospora cayetanensis</name>
    <dbReference type="NCBI Taxonomy" id="88456"/>
    <lineage>
        <taxon>Eukaryota</taxon>
        <taxon>Sar</taxon>
        <taxon>Alveolata</taxon>
        <taxon>Apicomplexa</taxon>
        <taxon>Conoidasida</taxon>
        <taxon>Coccidia</taxon>
        <taxon>Eucoccidiorida</taxon>
        <taxon>Eimeriorina</taxon>
        <taxon>Eimeriidae</taxon>
        <taxon>Cyclospora</taxon>
    </lineage>
</organism>
<reference evidence="2 3" key="1">
    <citation type="journal article" date="2016" name="BMC Genomics">
        <title>Comparative genomics reveals Cyclospora cayetanensis possesses coccidia-like metabolism and invasion components but unique surface antigens.</title>
        <authorList>
            <person name="Liu S."/>
            <person name="Wang L."/>
            <person name="Zheng H."/>
            <person name="Xu Z."/>
            <person name="Roellig D.M."/>
            <person name="Li N."/>
            <person name="Frace M.A."/>
            <person name="Tang K."/>
            <person name="Arrowood M.J."/>
            <person name="Moss D.M."/>
            <person name="Zhang L."/>
            <person name="Feng Y."/>
            <person name="Xiao L."/>
        </authorList>
    </citation>
    <scope>NUCLEOTIDE SEQUENCE [LARGE SCALE GENOMIC DNA]</scope>
    <source>
        <strain evidence="2 3">CHN_HEN01</strain>
    </source>
</reference>
<feature type="region of interest" description="Disordered" evidence="1">
    <location>
        <begin position="1"/>
        <end position="23"/>
    </location>
</feature>
<feature type="region of interest" description="Disordered" evidence="1">
    <location>
        <begin position="735"/>
        <end position="760"/>
    </location>
</feature>
<evidence type="ECO:0000313" key="2">
    <source>
        <dbReference type="EMBL" id="OEH79109.1"/>
    </source>
</evidence>
<name>A0A1D3D6P1_9EIME</name>
<dbReference type="EMBL" id="JROU02000497">
    <property type="protein sequence ID" value="OEH79109.1"/>
    <property type="molecule type" value="Genomic_DNA"/>
</dbReference>
<sequence length="781" mass="81900">MDTRRQSHTSPRNSTAWGPPPAELYQRKPLRLQGVDLQPRKTCAAALLRALVDVLPVLPFGALLRLSWTLPALTACSSSGDSSLRESCDKGCLCGSASTLKGQAAVNAPPHRVAKEWALPVPPLVATAQVAGVQQNEKQQQTESWRDAKRVLAAALVQRLEDLILPAAAGSRAAANAAATEAALLEYPLALVKAASGVSRLLPRSKCYLEFEGPPGAVPGIVSPALRSRATAHVVGPLVCRLGELATAPFADVSSWRASASSSATRSAAGGERASTAGGRCRSLSLREWSSLLAAHSRLLLPLSRSVRGALQKEILRADARGGHLGGPLNSPPEAFARVGATEDASGDPTEASIAFAWSREARRDCCSVLQCLAKLHERTLLRLLWHACAPQLAAHFAAAETRLAASNPLCVIPSSGGSTGSRKGTCSACEGRGDSAHGLQEVAADALATDAATAISACSVMLGVLQIPRRATGGLSPSSTQPGVLGRTTLQATAFQHTMLWLRAALSALAAAEVLRGASRAEEKSEDPLHRPLGYRNFLAGSSEGVSRANAKSLESNSLRTLLEDLPLHTLQWLLAQVEGSPKGPRGRTSRMEMQVVATIQQLLRTERSPRDFEALKGHPQRLAFAETPWRICREGSALCFSIDCALMPNMAASQTRLDTYLPSSKPPAFRPLTHDAVPMSVLPPLARGFTDQAQAAAALNASTDASAVSPAAAAQQAAPAAAGFQGWPSSPMLHYPQGGPLPSHAPVPPGALGAPGVPQTPQLEAVNLRISALMDLVRC</sequence>
<dbReference type="Proteomes" id="UP000095192">
    <property type="component" value="Unassembled WGS sequence"/>
</dbReference>